<feature type="chain" id="PRO_5040890181" evidence="2">
    <location>
        <begin position="30"/>
        <end position="333"/>
    </location>
</feature>
<accession>A0A9X1IGU4</accession>
<keyword evidence="2" id="KW-0732">Signal</keyword>
<dbReference type="CDD" id="cd13578">
    <property type="entry name" value="PBP2_Bug27"/>
    <property type="match status" value="1"/>
</dbReference>
<dbReference type="Gene3D" id="3.40.190.150">
    <property type="entry name" value="Bordetella uptake gene, domain 1"/>
    <property type="match status" value="1"/>
</dbReference>
<dbReference type="Pfam" id="PF03401">
    <property type="entry name" value="TctC"/>
    <property type="match status" value="1"/>
</dbReference>
<dbReference type="EMBL" id="JAJAQI010000033">
    <property type="protein sequence ID" value="MCB4823919.1"/>
    <property type="molecule type" value="Genomic_DNA"/>
</dbReference>
<dbReference type="PIRSF" id="PIRSF017082">
    <property type="entry name" value="YflP"/>
    <property type="match status" value="1"/>
</dbReference>
<dbReference type="Gene3D" id="3.40.190.10">
    <property type="entry name" value="Periplasmic binding protein-like II"/>
    <property type="match status" value="1"/>
</dbReference>
<dbReference type="PROSITE" id="PS51318">
    <property type="entry name" value="TAT"/>
    <property type="match status" value="1"/>
</dbReference>
<reference evidence="3" key="1">
    <citation type="submission" date="2021-10" db="EMBL/GenBank/DDBJ databases">
        <title>Roseicella aerolatum sp. nov., isolated from aerosols of e-waste dismantling site.</title>
        <authorList>
            <person name="Qin T."/>
        </authorList>
    </citation>
    <scope>NUCLEOTIDE SEQUENCE</scope>
    <source>
        <strain evidence="3">GB24</strain>
    </source>
</reference>
<dbReference type="InterPro" id="IPR005064">
    <property type="entry name" value="BUG"/>
</dbReference>
<proteinExistence type="inferred from homology"/>
<evidence type="ECO:0000256" key="1">
    <source>
        <dbReference type="ARBA" id="ARBA00006987"/>
    </source>
</evidence>
<comment type="similarity">
    <text evidence="1">Belongs to the UPF0065 (bug) family.</text>
</comment>
<protein>
    <submittedName>
        <fullName evidence="3">Tripartite tricarboxylate transporter substrate binding protein</fullName>
    </submittedName>
</protein>
<keyword evidence="4" id="KW-1185">Reference proteome</keyword>
<evidence type="ECO:0000313" key="3">
    <source>
        <dbReference type="EMBL" id="MCB4823919.1"/>
    </source>
</evidence>
<name>A0A9X1IGU4_9PROT</name>
<dbReference type="InterPro" id="IPR006311">
    <property type="entry name" value="TAT_signal"/>
</dbReference>
<dbReference type="Proteomes" id="UP001139311">
    <property type="component" value="Unassembled WGS sequence"/>
</dbReference>
<sequence>MPVPRRTALLGGFAATLAVPALAPNAAQAFPTRPVRIVVPIAPGGANDIIARMVSEKLPAVLGQPVVVENRPGAGGNIGADAVAKAEKDGHTLLFTSANVLTANKWLYGRRMPFEALRDFAPVSRVGIGTILMVCNAGRPWKSFQELIAHAKANPGRVTMGSSGTGTISHLYMEKVKRAAGVDITHIPYRGGAPAITDLVAGTIDIMFDVIPALLPHIREGRFRPLAAGSAKRIDYVPELAHLPGMAELLPGSDIDALNWWSVVAPAGTPAPVLAQLNDAIRQVMGQEEVRRRLLELTILPTVDETPEAFGAFWRSQMPIWQALVEESGATAE</sequence>
<gene>
    <name evidence="3" type="ORF">LHA35_19495</name>
</gene>
<feature type="signal peptide" evidence="2">
    <location>
        <begin position="1"/>
        <end position="29"/>
    </location>
</feature>
<dbReference type="InterPro" id="IPR042100">
    <property type="entry name" value="Bug_dom1"/>
</dbReference>
<organism evidence="3 4">
    <name type="scientific">Roseicella aerolata</name>
    <dbReference type="NCBI Taxonomy" id="2883479"/>
    <lineage>
        <taxon>Bacteria</taxon>
        <taxon>Pseudomonadati</taxon>
        <taxon>Pseudomonadota</taxon>
        <taxon>Alphaproteobacteria</taxon>
        <taxon>Acetobacterales</taxon>
        <taxon>Roseomonadaceae</taxon>
        <taxon>Roseicella</taxon>
    </lineage>
</organism>
<dbReference type="PANTHER" id="PTHR42928">
    <property type="entry name" value="TRICARBOXYLATE-BINDING PROTEIN"/>
    <property type="match status" value="1"/>
</dbReference>
<evidence type="ECO:0000256" key="2">
    <source>
        <dbReference type="SAM" id="SignalP"/>
    </source>
</evidence>
<dbReference type="AlphaFoldDB" id="A0A9X1IGU4"/>
<evidence type="ECO:0000313" key="4">
    <source>
        <dbReference type="Proteomes" id="UP001139311"/>
    </source>
</evidence>
<dbReference type="RefSeq" id="WP_226611211.1">
    <property type="nucleotide sequence ID" value="NZ_JAJAQI010000033.1"/>
</dbReference>
<dbReference type="SUPFAM" id="SSF53850">
    <property type="entry name" value="Periplasmic binding protein-like II"/>
    <property type="match status" value="1"/>
</dbReference>
<dbReference type="PANTHER" id="PTHR42928:SF5">
    <property type="entry name" value="BLR1237 PROTEIN"/>
    <property type="match status" value="1"/>
</dbReference>
<comment type="caution">
    <text evidence="3">The sequence shown here is derived from an EMBL/GenBank/DDBJ whole genome shotgun (WGS) entry which is preliminary data.</text>
</comment>